<evidence type="ECO:0000256" key="1">
    <source>
        <dbReference type="ARBA" id="ARBA00007606"/>
    </source>
</evidence>
<dbReference type="Proteomes" id="UP000836841">
    <property type="component" value="Unassembled WGS sequence"/>
</dbReference>
<dbReference type="InterPro" id="IPR001220">
    <property type="entry name" value="Legume_lectin_dom"/>
</dbReference>
<dbReference type="EMBL" id="CAJVSB020000230">
    <property type="protein sequence ID" value="CAH2042939.1"/>
    <property type="molecule type" value="Genomic_DNA"/>
</dbReference>
<sequence length="369" mass="40993">MMTFYFLHTIHPSSALGFNLINIGPQDQNVHVKTYADAYISLQGIQVTNDERGSNLQQRAGKAVYTHLLHLWDKASGNLTNFTTYFVFVIDSTSSSFFADGLAFFLAPEGANLTVGGAMGLPIDPDPRNITATSSFFAVEFDTFQNSWDPQDINPVTHGGININSLTSNATAVWYNDIPHGIENEAWINYDSGSKNLTVIFTGSRNNTRVEGSLHLLVDLSYLPEWVEFGFSASTGTGFEKNNVKSWQFNSSLQIDENPGSPPPSLPGKKRRKKNKWALAVGLTGGLCSSVGVIGFGLWKKRRGKEELYGRRKVLEAVDLRLCEQFEEQEMEQLMVVGLWCAHPDHNLRPSIRQAIQVLNFEAPLPNCQ</sequence>
<evidence type="ECO:0000256" key="2">
    <source>
        <dbReference type="ARBA" id="ARBA00022734"/>
    </source>
</evidence>
<dbReference type="Gene3D" id="2.60.120.200">
    <property type="match status" value="1"/>
</dbReference>
<keyword evidence="4" id="KW-0472">Membrane</keyword>
<dbReference type="GO" id="GO:0030246">
    <property type="term" value="F:carbohydrate binding"/>
    <property type="evidence" value="ECO:0007669"/>
    <property type="project" value="UniProtKB-KW"/>
</dbReference>
<evidence type="ECO:0000256" key="4">
    <source>
        <dbReference type="SAM" id="Phobius"/>
    </source>
</evidence>
<evidence type="ECO:0000313" key="7">
    <source>
        <dbReference type="Proteomes" id="UP000836841"/>
    </source>
</evidence>
<feature type="domain" description="Legume lectin" evidence="5">
    <location>
        <begin position="27"/>
        <end position="258"/>
    </location>
</feature>
<dbReference type="InterPro" id="IPR000985">
    <property type="entry name" value="Lectin_LegA_CS"/>
</dbReference>
<comment type="caution">
    <text evidence="6">The sequence shown here is derived from an EMBL/GenBank/DDBJ whole genome shotgun (WGS) entry which is preliminary data.</text>
</comment>
<name>A0AAU9RIY2_THLAR</name>
<accession>A0AAU9RIY2</accession>
<dbReference type="PROSITE" id="PS00308">
    <property type="entry name" value="LECTIN_LEGUME_ALPHA"/>
    <property type="match status" value="1"/>
</dbReference>
<evidence type="ECO:0000313" key="6">
    <source>
        <dbReference type="EMBL" id="CAH2042939.1"/>
    </source>
</evidence>
<dbReference type="InterPro" id="IPR013320">
    <property type="entry name" value="ConA-like_dom_sf"/>
</dbReference>
<dbReference type="PANTHER" id="PTHR32401:SF49">
    <property type="entry name" value="OS10G0129200 PROTEIN"/>
    <property type="match status" value="1"/>
</dbReference>
<keyword evidence="4" id="KW-0812">Transmembrane</keyword>
<feature type="region of interest" description="Disordered" evidence="3">
    <location>
        <begin position="253"/>
        <end position="272"/>
    </location>
</feature>
<protein>
    <recommendedName>
        <fullName evidence="5">Legume lectin domain-containing protein</fullName>
    </recommendedName>
</protein>
<dbReference type="InterPro" id="IPR050258">
    <property type="entry name" value="Leguminous_Lectin"/>
</dbReference>
<comment type="similarity">
    <text evidence="1">Belongs to the leguminous lectin family.</text>
</comment>
<dbReference type="PANTHER" id="PTHR32401">
    <property type="entry name" value="CONCANAVALIN A-LIKE LECTIN FAMILY PROTEIN"/>
    <property type="match status" value="1"/>
</dbReference>
<dbReference type="AlphaFoldDB" id="A0AAU9RIY2"/>
<feature type="transmembrane region" description="Helical" evidence="4">
    <location>
        <begin position="277"/>
        <end position="299"/>
    </location>
</feature>
<organism evidence="6 7">
    <name type="scientific">Thlaspi arvense</name>
    <name type="common">Field penny-cress</name>
    <dbReference type="NCBI Taxonomy" id="13288"/>
    <lineage>
        <taxon>Eukaryota</taxon>
        <taxon>Viridiplantae</taxon>
        <taxon>Streptophyta</taxon>
        <taxon>Embryophyta</taxon>
        <taxon>Tracheophyta</taxon>
        <taxon>Spermatophyta</taxon>
        <taxon>Magnoliopsida</taxon>
        <taxon>eudicotyledons</taxon>
        <taxon>Gunneridae</taxon>
        <taxon>Pentapetalae</taxon>
        <taxon>rosids</taxon>
        <taxon>malvids</taxon>
        <taxon>Brassicales</taxon>
        <taxon>Brassicaceae</taxon>
        <taxon>Thlaspideae</taxon>
        <taxon>Thlaspi</taxon>
    </lineage>
</organism>
<reference evidence="6 7" key="1">
    <citation type="submission" date="2022-03" db="EMBL/GenBank/DDBJ databases">
        <authorList>
            <person name="Nunn A."/>
            <person name="Chopra R."/>
            <person name="Nunn A."/>
            <person name="Contreras Garrido A."/>
        </authorList>
    </citation>
    <scope>NUCLEOTIDE SEQUENCE [LARGE SCALE GENOMIC DNA]</scope>
</reference>
<dbReference type="Pfam" id="PF00139">
    <property type="entry name" value="Lectin_legB"/>
    <property type="match status" value="1"/>
</dbReference>
<dbReference type="SUPFAM" id="SSF49899">
    <property type="entry name" value="Concanavalin A-like lectins/glucanases"/>
    <property type="match status" value="1"/>
</dbReference>
<gene>
    <name evidence="6" type="ORF">TAV2_LOCUS4901</name>
</gene>
<proteinExistence type="inferred from homology"/>
<evidence type="ECO:0000259" key="5">
    <source>
        <dbReference type="Pfam" id="PF00139"/>
    </source>
</evidence>
<keyword evidence="4" id="KW-1133">Transmembrane helix</keyword>
<dbReference type="CDD" id="cd06899">
    <property type="entry name" value="lectin_legume_LecRK_Arcelin_ConA"/>
    <property type="match status" value="1"/>
</dbReference>
<dbReference type="Gene3D" id="1.10.510.10">
    <property type="entry name" value="Transferase(Phosphotransferase) domain 1"/>
    <property type="match status" value="1"/>
</dbReference>
<keyword evidence="7" id="KW-1185">Reference proteome</keyword>
<evidence type="ECO:0000256" key="3">
    <source>
        <dbReference type="SAM" id="MobiDB-lite"/>
    </source>
</evidence>
<keyword evidence="2" id="KW-0430">Lectin</keyword>